<accession>X6LR76</accession>
<evidence type="ECO:0000256" key="1">
    <source>
        <dbReference type="SAM" id="MobiDB-lite"/>
    </source>
</evidence>
<evidence type="ECO:0000313" key="4">
    <source>
        <dbReference type="Proteomes" id="UP000023152"/>
    </source>
</evidence>
<reference evidence="3 4" key="1">
    <citation type="journal article" date="2013" name="Curr. Biol.">
        <title>The Genome of the Foraminiferan Reticulomyxa filosa.</title>
        <authorList>
            <person name="Glockner G."/>
            <person name="Hulsmann N."/>
            <person name="Schleicher M."/>
            <person name="Noegel A.A."/>
            <person name="Eichinger L."/>
            <person name="Gallinger C."/>
            <person name="Pawlowski J."/>
            <person name="Sierra R."/>
            <person name="Euteneuer U."/>
            <person name="Pillet L."/>
            <person name="Moustafa A."/>
            <person name="Platzer M."/>
            <person name="Groth M."/>
            <person name="Szafranski K."/>
            <person name="Schliwa M."/>
        </authorList>
    </citation>
    <scope>NUCLEOTIDE SEQUENCE [LARGE SCALE GENOMIC DNA]</scope>
</reference>
<keyword evidence="2" id="KW-0812">Transmembrane</keyword>
<dbReference type="AlphaFoldDB" id="X6LR76"/>
<feature type="compositionally biased region" description="Basic and acidic residues" evidence="1">
    <location>
        <begin position="160"/>
        <end position="174"/>
    </location>
</feature>
<keyword evidence="2" id="KW-1133">Transmembrane helix</keyword>
<name>X6LR76_RETFI</name>
<proteinExistence type="predicted"/>
<evidence type="ECO:0000256" key="2">
    <source>
        <dbReference type="SAM" id="Phobius"/>
    </source>
</evidence>
<dbReference type="EMBL" id="ASPP01033829">
    <property type="protein sequence ID" value="ETO03255.1"/>
    <property type="molecule type" value="Genomic_DNA"/>
</dbReference>
<keyword evidence="2" id="KW-0472">Membrane</keyword>
<feature type="transmembrane region" description="Helical" evidence="2">
    <location>
        <begin position="245"/>
        <end position="261"/>
    </location>
</feature>
<keyword evidence="4" id="KW-1185">Reference proteome</keyword>
<dbReference type="OMA" id="ECIHPRT"/>
<evidence type="ECO:0000313" key="3">
    <source>
        <dbReference type="EMBL" id="ETO03255.1"/>
    </source>
</evidence>
<feature type="region of interest" description="Disordered" evidence="1">
    <location>
        <begin position="154"/>
        <end position="174"/>
    </location>
</feature>
<gene>
    <name evidence="3" type="ORF">RFI_34153</name>
</gene>
<sequence length="262" mass="31100">MYIVDVIVYAQKLGTSGKHEPVRAAFWSGGKGECIHPRTLNKTKQNREIWSNDYPILADDKLAHETTKRLANVEKTIVQHSAQFTDLMEKKSKTEQSDKKKIRHLKEQNNQQKEQIETLKRENEKQIGKMVDLKKEHEQQIKKLQEEKQQLQTQANSMTKKHEQSVTENETHKDELHKYQHKIKQLESEFQALETQLKNTKTKLHEYVLLTEKNRSSLSSLHLEKDSAINELENCRQQFNELKEYYFVLLFIFFLTIYNLYL</sequence>
<comment type="caution">
    <text evidence="3">The sequence shown here is derived from an EMBL/GenBank/DDBJ whole genome shotgun (WGS) entry which is preliminary data.</text>
</comment>
<protein>
    <submittedName>
        <fullName evidence="3">Viral A-type inclusion protein</fullName>
    </submittedName>
</protein>
<organism evidence="3 4">
    <name type="scientific">Reticulomyxa filosa</name>
    <dbReference type="NCBI Taxonomy" id="46433"/>
    <lineage>
        <taxon>Eukaryota</taxon>
        <taxon>Sar</taxon>
        <taxon>Rhizaria</taxon>
        <taxon>Retaria</taxon>
        <taxon>Foraminifera</taxon>
        <taxon>Monothalamids</taxon>
        <taxon>Reticulomyxidae</taxon>
        <taxon>Reticulomyxa</taxon>
    </lineage>
</organism>
<dbReference type="Proteomes" id="UP000023152">
    <property type="component" value="Unassembled WGS sequence"/>
</dbReference>